<protein>
    <submittedName>
        <fullName evidence="1">Uncharacterized protein</fullName>
    </submittedName>
</protein>
<name>A0A4Y2TTA6_ARAVE</name>
<organism evidence="1 2">
    <name type="scientific">Araneus ventricosus</name>
    <name type="common">Orbweaver spider</name>
    <name type="synonym">Epeira ventricosa</name>
    <dbReference type="NCBI Taxonomy" id="182803"/>
    <lineage>
        <taxon>Eukaryota</taxon>
        <taxon>Metazoa</taxon>
        <taxon>Ecdysozoa</taxon>
        <taxon>Arthropoda</taxon>
        <taxon>Chelicerata</taxon>
        <taxon>Arachnida</taxon>
        <taxon>Araneae</taxon>
        <taxon>Araneomorphae</taxon>
        <taxon>Entelegynae</taxon>
        <taxon>Araneoidea</taxon>
        <taxon>Araneidae</taxon>
        <taxon>Araneus</taxon>
    </lineage>
</organism>
<dbReference type="Proteomes" id="UP000499080">
    <property type="component" value="Unassembled WGS sequence"/>
</dbReference>
<keyword evidence="2" id="KW-1185">Reference proteome</keyword>
<accession>A0A4Y2TTA6</accession>
<evidence type="ECO:0000313" key="2">
    <source>
        <dbReference type="Proteomes" id="UP000499080"/>
    </source>
</evidence>
<reference evidence="1 2" key="1">
    <citation type="journal article" date="2019" name="Sci. Rep.">
        <title>Orb-weaving spider Araneus ventricosus genome elucidates the spidroin gene catalogue.</title>
        <authorList>
            <person name="Kono N."/>
            <person name="Nakamura H."/>
            <person name="Ohtoshi R."/>
            <person name="Moran D.A.P."/>
            <person name="Shinohara A."/>
            <person name="Yoshida Y."/>
            <person name="Fujiwara M."/>
            <person name="Mori M."/>
            <person name="Tomita M."/>
            <person name="Arakawa K."/>
        </authorList>
    </citation>
    <scope>NUCLEOTIDE SEQUENCE [LARGE SCALE GENOMIC DNA]</scope>
</reference>
<dbReference type="AlphaFoldDB" id="A0A4Y2TTA6"/>
<sequence>MKANVGITLAVGLGLIEKGIQILETKDCNEERIVATSERINTILSCHEEILLSSFEWLQIREYLWAFFTLNLLRTKYFSDGVVSRFEGELPGCVLIPFDHYSETGCLSPNSCRIGSN</sequence>
<dbReference type="EMBL" id="BGPR01030759">
    <property type="protein sequence ID" value="GBO03472.1"/>
    <property type="molecule type" value="Genomic_DNA"/>
</dbReference>
<comment type="caution">
    <text evidence="1">The sequence shown here is derived from an EMBL/GenBank/DDBJ whole genome shotgun (WGS) entry which is preliminary data.</text>
</comment>
<evidence type="ECO:0000313" key="1">
    <source>
        <dbReference type="EMBL" id="GBO03472.1"/>
    </source>
</evidence>
<proteinExistence type="predicted"/>
<gene>
    <name evidence="1" type="ORF">AVEN_69823_1</name>
</gene>